<keyword evidence="7" id="KW-1133">Transmembrane helix</keyword>
<feature type="domain" description="Rieske" evidence="17">
    <location>
        <begin position="1"/>
        <end position="68"/>
    </location>
</feature>
<comment type="catalytic activity">
    <reaction evidence="16">
        <text>cholesterol + NADPH + O2 + H(+) = 7-dehydrocholesterol + NADP(+) + 2 H2O</text>
        <dbReference type="Rhea" id="RHEA:45024"/>
        <dbReference type="ChEBI" id="CHEBI:15377"/>
        <dbReference type="ChEBI" id="CHEBI:15378"/>
        <dbReference type="ChEBI" id="CHEBI:15379"/>
        <dbReference type="ChEBI" id="CHEBI:16113"/>
        <dbReference type="ChEBI" id="CHEBI:17759"/>
        <dbReference type="ChEBI" id="CHEBI:57783"/>
        <dbReference type="ChEBI" id="CHEBI:58349"/>
        <dbReference type="EC" id="1.14.19.21"/>
    </reaction>
    <physiologicalReaction direction="left-to-right" evidence="16">
        <dbReference type="Rhea" id="RHEA:45025"/>
    </physiologicalReaction>
</comment>
<dbReference type="UniPathway" id="UPA01020"/>
<dbReference type="SUPFAM" id="SSF55961">
    <property type="entry name" value="Bet v1-like"/>
    <property type="match status" value="1"/>
</dbReference>
<evidence type="ECO:0000259" key="17">
    <source>
        <dbReference type="PROSITE" id="PS51296"/>
    </source>
</evidence>
<dbReference type="GO" id="GO:0016020">
    <property type="term" value="C:membrane"/>
    <property type="evidence" value="ECO:0007669"/>
    <property type="project" value="UniProtKB-SubCell"/>
</dbReference>
<dbReference type="Pfam" id="PF00355">
    <property type="entry name" value="Rieske"/>
    <property type="match status" value="1"/>
</dbReference>
<evidence type="ECO:0000256" key="14">
    <source>
        <dbReference type="ARBA" id="ARBA00026095"/>
    </source>
</evidence>
<evidence type="ECO:0000256" key="8">
    <source>
        <dbReference type="ARBA" id="ARBA00023002"/>
    </source>
</evidence>
<dbReference type="GO" id="GO:0008203">
    <property type="term" value="P:cholesterol metabolic process"/>
    <property type="evidence" value="ECO:0007669"/>
    <property type="project" value="InterPro"/>
</dbReference>
<evidence type="ECO:0000256" key="7">
    <source>
        <dbReference type="ARBA" id="ARBA00022989"/>
    </source>
</evidence>
<dbReference type="PANTHER" id="PTHR21266:SF32">
    <property type="entry name" value="CHOLESTEROL 7-DESATURASE NVD"/>
    <property type="match status" value="1"/>
</dbReference>
<evidence type="ECO:0000313" key="18">
    <source>
        <dbReference type="EMBL" id="MXU97994.1"/>
    </source>
</evidence>
<dbReference type="SUPFAM" id="SSF50022">
    <property type="entry name" value="ISP domain"/>
    <property type="match status" value="1"/>
</dbReference>
<evidence type="ECO:0000256" key="3">
    <source>
        <dbReference type="ARBA" id="ARBA00004972"/>
    </source>
</evidence>
<comment type="cofactor">
    <cofactor evidence="1">
        <name>Fe cation</name>
        <dbReference type="ChEBI" id="CHEBI:24875"/>
    </cofactor>
</comment>
<dbReference type="EMBL" id="GIFC01015911">
    <property type="protein sequence ID" value="MXU97994.1"/>
    <property type="molecule type" value="Transcribed_RNA"/>
</dbReference>
<evidence type="ECO:0000256" key="12">
    <source>
        <dbReference type="ARBA" id="ARBA00025712"/>
    </source>
</evidence>
<evidence type="ECO:0000256" key="1">
    <source>
        <dbReference type="ARBA" id="ARBA00001962"/>
    </source>
</evidence>
<dbReference type="GO" id="GO:0051537">
    <property type="term" value="F:2 iron, 2 sulfur cluster binding"/>
    <property type="evidence" value="ECO:0007669"/>
    <property type="project" value="UniProtKB-KW"/>
</dbReference>
<dbReference type="InterPro" id="IPR045605">
    <property type="entry name" value="KshA-like_C"/>
</dbReference>
<evidence type="ECO:0000256" key="15">
    <source>
        <dbReference type="ARBA" id="ARBA00047853"/>
    </source>
</evidence>
<proteinExistence type="inferred from homology"/>
<evidence type="ECO:0000256" key="13">
    <source>
        <dbReference type="ARBA" id="ARBA00025729"/>
    </source>
</evidence>
<keyword evidence="6" id="KW-0479">Metal-binding</keyword>
<evidence type="ECO:0000256" key="6">
    <source>
        <dbReference type="ARBA" id="ARBA00022723"/>
    </source>
</evidence>
<dbReference type="Pfam" id="PF19298">
    <property type="entry name" value="KshA_C"/>
    <property type="match status" value="1"/>
</dbReference>
<dbReference type="PANTHER" id="PTHR21266">
    <property type="entry name" value="IRON-SULFUR DOMAIN CONTAINING PROTEIN"/>
    <property type="match status" value="1"/>
</dbReference>
<dbReference type="InterPro" id="IPR050584">
    <property type="entry name" value="Cholesterol_7-desaturase"/>
</dbReference>
<comment type="catalytic activity">
    <reaction evidence="15">
        <text>cholesterol + NADH + O2 + H(+) = 7-dehydrocholesterol + NAD(+) + 2 H2O</text>
        <dbReference type="Rhea" id="RHEA:51644"/>
        <dbReference type="ChEBI" id="CHEBI:15377"/>
        <dbReference type="ChEBI" id="CHEBI:15378"/>
        <dbReference type="ChEBI" id="CHEBI:15379"/>
        <dbReference type="ChEBI" id="CHEBI:16113"/>
        <dbReference type="ChEBI" id="CHEBI:17759"/>
        <dbReference type="ChEBI" id="CHEBI:57540"/>
        <dbReference type="ChEBI" id="CHEBI:57945"/>
        <dbReference type="EC" id="1.14.19.21"/>
    </reaction>
    <physiologicalReaction direction="left-to-right" evidence="15">
        <dbReference type="Rhea" id="RHEA:51645"/>
    </physiologicalReaction>
</comment>
<reference evidence="18" key="1">
    <citation type="submission" date="2019-12" db="EMBL/GenBank/DDBJ databases">
        <title>An insight into the sialome of adult female Ixodes ricinus ticks feeding for 6 days.</title>
        <authorList>
            <person name="Perner J."/>
            <person name="Ribeiro J.M.C."/>
        </authorList>
    </citation>
    <scope>NUCLEOTIDE SEQUENCE</scope>
    <source>
        <strain evidence="18">Semi-engorged</strain>
        <tissue evidence="18">Salivary glands</tissue>
    </source>
</reference>
<evidence type="ECO:0000256" key="5">
    <source>
        <dbReference type="ARBA" id="ARBA00022714"/>
    </source>
</evidence>
<keyword evidence="10" id="KW-0411">Iron-sulfur</keyword>
<evidence type="ECO:0000256" key="11">
    <source>
        <dbReference type="ARBA" id="ARBA00023136"/>
    </source>
</evidence>
<comment type="similarity">
    <text evidence="13">Belongs to the cholesterol 7-desaturase family.</text>
</comment>
<comment type="pathway">
    <text evidence="3">Hormone biosynthesis.</text>
</comment>
<accession>A0A6B0V883</accession>
<dbReference type="GO" id="GO:0046872">
    <property type="term" value="F:metal ion binding"/>
    <property type="evidence" value="ECO:0007669"/>
    <property type="project" value="UniProtKB-KW"/>
</dbReference>
<dbReference type="InterPro" id="IPR017941">
    <property type="entry name" value="Rieske_2Fe-2S"/>
</dbReference>
<dbReference type="EC" id="1.14.19.21" evidence="14"/>
<comment type="subcellular location">
    <subcellularLocation>
        <location evidence="2">Membrane</location>
    </subcellularLocation>
</comment>
<dbReference type="AlphaFoldDB" id="A0A6B0V883"/>
<keyword evidence="9" id="KW-0408">Iron</keyword>
<dbReference type="PROSITE" id="PS51296">
    <property type="entry name" value="RIESKE"/>
    <property type="match status" value="1"/>
</dbReference>
<organism evidence="18">
    <name type="scientific">Ixodes ricinus</name>
    <name type="common">Common tick</name>
    <name type="synonym">Acarus ricinus</name>
    <dbReference type="NCBI Taxonomy" id="34613"/>
    <lineage>
        <taxon>Eukaryota</taxon>
        <taxon>Metazoa</taxon>
        <taxon>Ecdysozoa</taxon>
        <taxon>Arthropoda</taxon>
        <taxon>Chelicerata</taxon>
        <taxon>Arachnida</taxon>
        <taxon>Acari</taxon>
        <taxon>Parasitiformes</taxon>
        <taxon>Ixodida</taxon>
        <taxon>Ixodoidea</taxon>
        <taxon>Ixodidae</taxon>
        <taxon>Ixodinae</taxon>
        <taxon>Ixodes</taxon>
    </lineage>
</organism>
<dbReference type="GO" id="GO:0005737">
    <property type="term" value="C:cytoplasm"/>
    <property type="evidence" value="ECO:0007669"/>
    <property type="project" value="TreeGrafter"/>
</dbReference>
<comment type="pathway">
    <text evidence="12">Steroid hormone biosynthesis; dafachronic acid biosynthesis.</text>
</comment>
<dbReference type="InterPro" id="IPR036922">
    <property type="entry name" value="Rieske_2Fe-2S_sf"/>
</dbReference>
<dbReference type="Gene3D" id="2.102.10.10">
    <property type="entry name" value="Rieske [2Fe-2S] iron-sulphur domain"/>
    <property type="match status" value="1"/>
</dbReference>
<keyword evidence="4" id="KW-0812">Transmembrane</keyword>
<evidence type="ECO:0000256" key="16">
    <source>
        <dbReference type="ARBA" id="ARBA00049548"/>
    </source>
</evidence>
<protein>
    <recommendedName>
        <fullName evidence="14">cholesterol 7-desaturase</fullName>
        <ecNumber evidence="14">1.14.19.21</ecNumber>
    </recommendedName>
</protein>
<evidence type="ECO:0000256" key="4">
    <source>
        <dbReference type="ARBA" id="ARBA00022692"/>
    </source>
</evidence>
<name>A0A6B0V883_IXORI</name>
<sequence length="300" mass="34300">MDAHCPHLGAHMGHMGRVVGDCIECPFHGWRFRGKDGACTHVPYSAKAPEFIRAKTWLSCELLGLLFIWYHAEEEPPSWHLVDCPQISSGQWKCERRFEHTVHCHIQDIAENGADVGHFNKIHQASWLMTCDQFAKTGGLSWWGQLATHSWDSKWTSNGHVASVKVDTSVSLLGFSPGFLKHHVDVLQVGPALVILHMKGLHGDTLIVQALIPEGPLRIRALHSFFPEPGQPWLVRWIYVAGFRSMVERDIAIWNQKAYLKQPCLVKEERSIAAFRKWYSQFYSTNSPTWQDVRDQSLEW</sequence>
<evidence type="ECO:0000256" key="10">
    <source>
        <dbReference type="ARBA" id="ARBA00023014"/>
    </source>
</evidence>
<dbReference type="Gene3D" id="3.90.380.10">
    <property type="entry name" value="Naphthalene 1,2-dioxygenase Alpha Subunit, Chain A, domain 1"/>
    <property type="match status" value="1"/>
</dbReference>
<evidence type="ECO:0000256" key="9">
    <source>
        <dbReference type="ARBA" id="ARBA00023004"/>
    </source>
</evidence>
<evidence type="ECO:0000256" key="2">
    <source>
        <dbReference type="ARBA" id="ARBA00004370"/>
    </source>
</evidence>
<keyword evidence="11" id="KW-0472">Membrane</keyword>
<keyword evidence="5" id="KW-0001">2Fe-2S</keyword>
<dbReference type="GO" id="GO:0170056">
    <property type="term" value="F:cholesterol 7-desaturase [NAD(P)H] activity"/>
    <property type="evidence" value="ECO:0007669"/>
    <property type="project" value="UniProtKB-EC"/>
</dbReference>
<keyword evidence="8" id="KW-0560">Oxidoreductase</keyword>